<feature type="compositionally biased region" description="Basic and acidic residues" evidence="1">
    <location>
        <begin position="141"/>
        <end position="150"/>
    </location>
</feature>
<dbReference type="Proteomes" id="UP000275408">
    <property type="component" value="Unassembled WGS sequence"/>
</dbReference>
<dbReference type="OrthoDB" id="5983128at2759"/>
<evidence type="ECO:0000256" key="1">
    <source>
        <dbReference type="SAM" id="MobiDB-lite"/>
    </source>
</evidence>
<gene>
    <name evidence="2" type="ORF">pdam_00020301</name>
</gene>
<evidence type="ECO:0000313" key="2">
    <source>
        <dbReference type="EMBL" id="RMX51659.1"/>
    </source>
</evidence>
<keyword evidence="3" id="KW-1185">Reference proteome</keyword>
<dbReference type="AlphaFoldDB" id="A0A3M6UDL1"/>
<accession>A0A3M6UDL1</accession>
<comment type="caution">
    <text evidence="2">The sequence shown here is derived from an EMBL/GenBank/DDBJ whole genome shotgun (WGS) entry which is preliminary data.</text>
</comment>
<dbReference type="STRING" id="46731.A0A3M6UDL1"/>
<proteinExistence type="predicted"/>
<name>A0A3M6UDL1_POCDA</name>
<dbReference type="EMBL" id="RCHS01001727">
    <property type="protein sequence ID" value="RMX51659.1"/>
    <property type="molecule type" value="Genomic_DNA"/>
</dbReference>
<organism evidence="2 3">
    <name type="scientific">Pocillopora damicornis</name>
    <name type="common">Cauliflower coral</name>
    <name type="synonym">Millepora damicornis</name>
    <dbReference type="NCBI Taxonomy" id="46731"/>
    <lineage>
        <taxon>Eukaryota</taxon>
        <taxon>Metazoa</taxon>
        <taxon>Cnidaria</taxon>
        <taxon>Anthozoa</taxon>
        <taxon>Hexacorallia</taxon>
        <taxon>Scleractinia</taxon>
        <taxon>Astrocoeniina</taxon>
        <taxon>Pocilloporidae</taxon>
        <taxon>Pocillopora</taxon>
    </lineage>
</organism>
<reference evidence="2 3" key="1">
    <citation type="journal article" date="2018" name="Sci. Rep.">
        <title>Comparative analysis of the Pocillopora damicornis genome highlights role of immune system in coral evolution.</title>
        <authorList>
            <person name="Cunning R."/>
            <person name="Bay R.A."/>
            <person name="Gillette P."/>
            <person name="Baker A.C."/>
            <person name="Traylor-Knowles N."/>
        </authorList>
    </citation>
    <scope>NUCLEOTIDE SEQUENCE [LARGE SCALE GENOMIC DNA]</scope>
    <source>
        <strain evidence="2">RSMAS</strain>
        <tissue evidence="2">Whole animal</tissue>
    </source>
</reference>
<feature type="region of interest" description="Disordered" evidence="1">
    <location>
        <begin position="140"/>
        <end position="159"/>
    </location>
</feature>
<protein>
    <submittedName>
        <fullName evidence="2">Uncharacterized protein</fullName>
    </submittedName>
</protein>
<evidence type="ECO:0000313" key="3">
    <source>
        <dbReference type="Proteomes" id="UP000275408"/>
    </source>
</evidence>
<sequence>MLVFVISGTRGYRLGLEIINATSCGKYDKIPLFKVSPWPFIPAGIYVDGNITFTPETKVWALSGKLPPIPPVLKKTFVKSFESGLCDDILASKLRMTLRTPGINDDELMKQVHALASQQDERTTKLANEHQKRAKLNACEVPKEGGEQRARNPSSDGSQKIVSEIRQMKSEINDLKAVRRQNQTWADPPAEAMEVVTNQRTPSWGCHDCEERRRGEDRDYCFVWGSSGYVARECTRRRNQGRSRLGNSQRLFRRGT</sequence>